<sequence>MIFALVKTGDRFFPPEPPSQNSLWQLLLIGFCLVDGMALLFIPLGIYGSLLLTATLLLFLFLPLLFLVIRLSAKFGNLLYIALFLSLLSAGVSALYISHSIGFFLGIPVGKNSNFTQGGEFGNDRILIFRGVKILTDYVSSRSAVRRVKAEPKQTRTIYFHVAPLVSENWKQGDPIHVWVACERMELPNCIWRNSVFFWGENLKTHSLYPYYKLSVRDAGRIYKFPVSESPTIFRPIADSEKKLVRVGMYGLSGLFFLNYSWFVCIFLGKFFRKER</sequence>
<evidence type="ECO:0000313" key="2">
    <source>
        <dbReference type="EMBL" id="EKO33226.1"/>
    </source>
</evidence>
<organism evidence="2 3">
    <name type="scientific">Leptospira santarosai str. MOR084</name>
    <dbReference type="NCBI Taxonomy" id="1049984"/>
    <lineage>
        <taxon>Bacteria</taxon>
        <taxon>Pseudomonadati</taxon>
        <taxon>Spirochaetota</taxon>
        <taxon>Spirochaetia</taxon>
        <taxon>Leptospirales</taxon>
        <taxon>Leptospiraceae</taxon>
        <taxon>Leptospira</taxon>
    </lineage>
</organism>
<proteinExistence type="predicted"/>
<feature type="transmembrane region" description="Helical" evidence="1">
    <location>
        <begin position="23"/>
        <end position="42"/>
    </location>
</feature>
<name>A0A0E2BPC2_9LEPT</name>
<feature type="transmembrane region" description="Helical" evidence="1">
    <location>
        <begin position="250"/>
        <end position="272"/>
    </location>
</feature>
<evidence type="ECO:0000256" key="1">
    <source>
        <dbReference type="SAM" id="Phobius"/>
    </source>
</evidence>
<keyword evidence="1" id="KW-1133">Transmembrane helix</keyword>
<evidence type="ECO:0000313" key="3">
    <source>
        <dbReference type="Proteomes" id="UP000006329"/>
    </source>
</evidence>
<reference evidence="2" key="1">
    <citation type="submission" date="2012-10" db="EMBL/GenBank/DDBJ databases">
        <authorList>
            <person name="Harkins D.M."/>
            <person name="Durkin A.S."/>
            <person name="Brinkac L.M."/>
            <person name="Haft D.H."/>
            <person name="Selengut J.D."/>
            <person name="Sanka R."/>
            <person name="DePew J."/>
            <person name="Purushe J."/>
            <person name="Matthias M.A."/>
            <person name="Vinetz J.M."/>
            <person name="Sutton G.G."/>
            <person name="Nierman W.C."/>
            <person name="Fouts D.E."/>
        </authorList>
    </citation>
    <scope>NUCLEOTIDE SEQUENCE [LARGE SCALE GENOMIC DNA]</scope>
    <source>
        <strain evidence="2">MOR084</strain>
    </source>
</reference>
<comment type="caution">
    <text evidence="2">The sequence shown here is derived from an EMBL/GenBank/DDBJ whole genome shotgun (WGS) entry which is preliminary data.</text>
</comment>
<keyword evidence="3" id="KW-1185">Reference proteome</keyword>
<dbReference type="EMBL" id="AHON02000053">
    <property type="protein sequence ID" value="EKO33226.1"/>
    <property type="molecule type" value="Genomic_DNA"/>
</dbReference>
<protein>
    <submittedName>
        <fullName evidence="2">Uncharacterized protein</fullName>
    </submittedName>
</protein>
<accession>A0A0E2BPC2</accession>
<dbReference type="RefSeq" id="WP_004476360.1">
    <property type="nucleotide sequence ID" value="NZ_AHON02000053.1"/>
</dbReference>
<gene>
    <name evidence="2" type="ORF">LEP1GSC179_2744</name>
</gene>
<dbReference type="AlphaFoldDB" id="A0A0E2BPC2"/>
<dbReference type="Proteomes" id="UP000006329">
    <property type="component" value="Unassembled WGS sequence"/>
</dbReference>
<feature type="transmembrane region" description="Helical" evidence="1">
    <location>
        <begin position="78"/>
        <end position="97"/>
    </location>
</feature>
<feature type="transmembrane region" description="Helical" evidence="1">
    <location>
        <begin position="49"/>
        <end position="72"/>
    </location>
</feature>
<keyword evidence="1" id="KW-0812">Transmembrane</keyword>
<keyword evidence="1" id="KW-0472">Membrane</keyword>